<dbReference type="InterPro" id="IPR013112">
    <property type="entry name" value="FAD-bd_8"/>
</dbReference>
<feature type="transmembrane region" description="Helical" evidence="10">
    <location>
        <begin position="485"/>
        <end position="503"/>
    </location>
</feature>
<feature type="transmembrane region" description="Helical" evidence="10">
    <location>
        <begin position="305"/>
        <end position="326"/>
    </location>
</feature>
<dbReference type="GO" id="GO:0015677">
    <property type="term" value="P:copper ion import"/>
    <property type="evidence" value="ECO:0007669"/>
    <property type="project" value="TreeGrafter"/>
</dbReference>
<dbReference type="GO" id="GO:0006826">
    <property type="term" value="P:iron ion transport"/>
    <property type="evidence" value="ECO:0007669"/>
    <property type="project" value="TreeGrafter"/>
</dbReference>
<dbReference type="Gene3D" id="3.40.50.80">
    <property type="entry name" value="Nucleotide-binding domain of ferredoxin-NADP reductase (FNR) module"/>
    <property type="match status" value="1"/>
</dbReference>
<dbReference type="PANTHER" id="PTHR32361">
    <property type="entry name" value="FERRIC/CUPRIC REDUCTASE TRANSMEMBRANE COMPONENT"/>
    <property type="match status" value="1"/>
</dbReference>
<feature type="transmembrane region" description="Helical" evidence="10">
    <location>
        <begin position="241"/>
        <end position="261"/>
    </location>
</feature>
<evidence type="ECO:0000259" key="11">
    <source>
        <dbReference type="PROSITE" id="PS51384"/>
    </source>
</evidence>
<evidence type="ECO:0000256" key="3">
    <source>
        <dbReference type="ARBA" id="ARBA00022448"/>
    </source>
</evidence>
<keyword evidence="6 10" id="KW-1133">Transmembrane helix</keyword>
<comment type="subcellular location">
    <subcellularLocation>
        <location evidence="1">Membrane</location>
        <topology evidence="1">Multi-pass membrane protein</topology>
    </subcellularLocation>
</comment>
<reference evidence="12 13" key="1">
    <citation type="submission" date="2018-02" db="EMBL/GenBank/DDBJ databases">
        <title>Draft genome sequences of Elsinoe sp., causing black scab on jojoba.</title>
        <authorList>
            <person name="Stodart B."/>
            <person name="Jeffress S."/>
            <person name="Ash G."/>
            <person name="Arun Chinnappa K."/>
        </authorList>
    </citation>
    <scope>NUCLEOTIDE SEQUENCE [LARGE SCALE GENOMIC DNA]</scope>
    <source>
        <strain evidence="12 13">Hillstone_2</strain>
    </source>
</reference>
<keyword evidence="5" id="KW-0249">Electron transport</keyword>
<dbReference type="InterPro" id="IPR017927">
    <property type="entry name" value="FAD-bd_FR_type"/>
</dbReference>
<comment type="similarity">
    <text evidence="2">Belongs to the ferric reductase (FRE) family.</text>
</comment>
<dbReference type="EMBL" id="PTQR01000083">
    <property type="protein sequence ID" value="TKX20952.1"/>
    <property type="molecule type" value="Genomic_DNA"/>
</dbReference>
<proteinExistence type="inferred from homology"/>
<dbReference type="InterPro" id="IPR039261">
    <property type="entry name" value="FNR_nucleotide-bd"/>
</dbReference>
<evidence type="ECO:0000256" key="1">
    <source>
        <dbReference type="ARBA" id="ARBA00004141"/>
    </source>
</evidence>
<dbReference type="InterPro" id="IPR051410">
    <property type="entry name" value="Ferric/Cupric_Reductase"/>
</dbReference>
<dbReference type="PANTHER" id="PTHR32361:SF28">
    <property type="entry name" value="FRP1P"/>
    <property type="match status" value="1"/>
</dbReference>
<keyword evidence="3" id="KW-0813">Transport</keyword>
<feature type="transmembrane region" description="Helical" evidence="10">
    <location>
        <begin position="332"/>
        <end position="349"/>
    </location>
</feature>
<organism evidence="12 13">
    <name type="scientific">Elsinoe australis</name>
    <dbReference type="NCBI Taxonomy" id="40998"/>
    <lineage>
        <taxon>Eukaryota</taxon>
        <taxon>Fungi</taxon>
        <taxon>Dikarya</taxon>
        <taxon>Ascomycota</taxon>
        <taxon>Pezizomycotina</taxon>
        <taxon>Dothideomycetes</taxon>
        <taxon>Dothideomycetidae</taxon>
        <taxon>Myriangiales</taxon>
        <taxon>Elsinoaceae</taxon>
        <taxon>Elsinoe</taxon>
    </lineage>
</organism>
<dbReference type="Proteomes" id="UP000308133">
    <property type="component" value="Unassembled WGS sequence"/>
</dbReference>
<sequence length="615" mass="69112">MDHLQLFRLARKATSAAAVEGLVAITNKEDGEPQDTSNILGGVLFNRWFVVTYNLILLGFLLAFTAWHWSDRLLAFFKHGSARQSAAGAQISDGQTTNHLDNTIIKQLPNSLLVAHGDGERRPLLGYNKEQPPQITSKIARFRSSIRSWLMYQPRPIPVVNKQLPDNLTTLVILLFIGLNAFYLFYNIFPKVWYTYMFADRAGLLFVANLPLLYLFSAKNCPFQPVTGFSYENLNIFHRRLGELVCFLALLHAGAFVKVWYDFLYPEGFTFWQLLALNVIWLGFSALACYEILYFTSLGSFRQSFYELFLALHVLLQIGGLSFLFFHDHQTRPYVGTALGIFIIDRVVYRVILARRTVKADLTILPDGNTVLLSANWALPTTRPSLFRRLVGQNMQPGWAPADHIFISVPSIPATPAMQAHPFTIASAAPGPGQTHAWLDLIIRARNGFSKDLLHHAKKHHRIDVAIDGPYGSHHALDMMRKSDIAVFVAGGSGIAVTLPIAWDLVMHGNEKKKQRVVLVWVVHDARHIEWIGQERLDELKERGLKIMMPEPTNKAGRPDMVRLIKEAVGEDIVGKKIGAVVSGPDSMNRQVNNTCAALVKKGLDVRVAVEKFGW</sequence>
<dbReference type="SUPFAM" id="SSF52343">
    <property type="entry name" value="Ferredoxin reductase-like, C-terminal NADP-linked domain"/>
    <property type="match status" value="1"/>
</dbReference>
<comment type="caution">
    <text evidence="12">The sequence shown here is derived from an EMBL/GenBank/DDBJ whole genome shotgun (WGS) entry which is preliminary data.</text>
</comment>
<evidence type="ECO:0000256" key="10">
    <source>
        <dbReference type="SAM" id="Phobius"/>
    </source>
</evidence>
<accession>A0A4V6DTK5</accession>
<dbReference type="SFLD" id="SFLDG01168">
    <property type="entry name" value="Ferric_reductase_subgroup_(FRE"/>
    <property type="match status" value="1"/>
</dbReference>
<evidence type="ECO:0000256" key="7">
    <source>
        <dbReference type="ARBA" id="ARBA00023002"/>
    </source>
</evidence>
<dbReference type="CDD" id="cd06186">
    <property type="entry name" value="NOX_Duox_like_FAD_NADP"/>
    <property type="match status" value="1"/>
</dbReference>
<feature type="transmembrane region" description="Helical" evidence="10">
    <location>
        <begin position="168"/>
        <end position="186"/>
    </location>
</feature>
<dbReference type="InterPro" id="IPR013130">
    <property type="entry name" value="Fe3_Rdtase_TM_dom"/>
</dbReference>
<name>A0A4V6DTK5_9PEZI</name>
<dbReference type="PROSITE" id="PS51384">
    <property type="entry name" value="FAD_FR"/>
    <property type="match status" value="1"/>
</dbReference>
<dbReference type="InterPro" id="IPR013121">
    <property type="entry name" value="Fe_red_NAD-bd_6"/>
</dbReference>
<evidence type="ECO:0000256" key="4">
    <source>
        <dbReference type="ARBA" id="ARBA00022692"/>
    </source>
</evidence>
<keyword evidence="7" id="KW-0560">Oxidoreductase</keyword>
<feature type="transmembrane region" description="Helical" evidence="10">
    <location>
        <begin position="48"/>
        <end position="69"/>
    </location>
</feature>
<dbReference type="Pfam" id="PF08030">
    <property type="entry name" value="NAD_binding_6"/>
    <property type="match status" value="1"/>
</dbReference>
<dbReference type="AlphaFoldDB" id="A0A4V6DTK5"/>
<dbReference type="GO" id="GO:0000293">
    <property type="term" value="F:ferric-chelate reductase activity"/>
    <property type="evidence" value="ECO:0007669"/>
    <property type="project" value="UniProtKB-ARBA"/>
</dbReference>
<evidence type="ECO:0000256" key="9">
    <source>
        <dbReference type="ARBA" id="ARBA00023136"/>
    </source>
</evidence>
<dbReference type="SFLD" id="SFLDS00052">
    <property type="entry name" value="Ferric_Reductase_Domain"/>
    <property type="match status" value="1"/>
</dbReference>
<keyword evidence="9 10" id="KW-0472">Membrane</keyword>
<gene>
    <name evidence="12" type="ORF">C1H76_6803</name>
</gene>
<feature type="domain" description="FAD-binding FR-type" evidence="11">
    <location>
        <begin position="349"/>
        <end position="477"/>
    </location>
</feature>
<dbReference type="Pfam" id="PF01794">
    <property type="entry name" value="Ferric_reduct"/>
    <property type="match status" value="1"/>
</dbReference>
<evidence type="ECO:0000256" key="8">
    <source>
        <dbReference type="ARBA" id="ARBA00023065"/>
    </source>
</evidence>
<dbReference type="GO" id="GO:0006879">
    <property type="term" value="P:intracellular iron ion homeostasis"/>
    <property type="evidence" value="ECO:0007669"/>
    <property type="project" value="TreeGrafter"/>
</dbReference>
<evidence type="ECO:0000313" key="13">
    <source>
        <dbReference type="Proteomes" id="UP000308133"/>
    </source>
</evidence>
<dbReference type="Pfam" id="PF08022">
    <property type="entry name" value="FAD_binding_8"/>
    <property type="match status" value="1"/>
</dbReference>
<evidence type="ECO:0000256" key="5">
    <source>
        <dbReference type="ARBA" id="ARBA00022982"/>
    </source>
</evidence>
<evidence type="ECO:0000256" key="2">
    <source>
        <dbReference type="ARBA" id="ARBA00006278"/>
    </source>
</evidence>
<evidence type="ECO:0000313" key="12">
    <source>
        <dbReference type="EMBL" id="TKX20952.1"/>
    </source>
</evidence>
<feature type="transmembrane region" description="Helical" evidence="10">
    <location>
        <begin position="273"/>
        <end position="293"/>
    </location>
</feature>
<protein>
    <submittedName>
        <fullName evidence="12">Ferric/cupric reductase transmembrane component-like protein 7</fullName>
    </submittedName>
</protein>
<keyword evidence="8" id="KW-0406">Ion transport</keyword>
<evidence type="ECO:0000256" key="6">
    <source>
        <dbReference type="ARBA" id="ARBA00022989"/>
    </source>
</evidence>
<dbReference type="GO" id="GO:0005886">
    <property type="term" value="C:plasma membrane"/>
    <property type="evidence" value="ECO:0007669"/>
    <property type="project" value="TreeGrafter"/>
</dbReference>
<keyword evidence="4 10" id="KW-0812">Transmembrane</keyword>